<dbReference type="RefSeq" id="WP_268896787.1">
    <property type="nucleotide sequence ID" value="NZ_CP047225.1"/>
</dbReference>
<evidence type="ECO:0000313" key="3">
    <source>
        <dbReference type="Proteomes" id="UP000290568"/>
    </source>
</evidence>
<keyword evidence="3" id="KW-1185">Reference proteome</keyword>
<dbReference type="AlphaFoldDB" id="A0A449A352"/>
<feature type="chain" id="PRO_5019188219" evidence="1">
    <location>
        <begin position="22"/>
        <end position="40"/>
    </location>
</feature>
<protein>
    <submittedName>
        <fullName evidence="2">Uncharacterized protein</fullName>
    </submittedName>
</protein>
<accession>A0A449A352</accession>
<keyword evidence="1" id="KW-0732">Signal</keyword>
<gene>
    <name evidence="2" type="ORF">NCTC10183_00435</name>
</gene>
<organism evidence="2 3">
    <name type="scientific">Mycoplasmopsis gallinacea</name>
    <dbReference type="NCBI Taxonomy" id="29556"/>
    <lineage>
        <taxon>Bacteria</taxon>
        <taxon>Bacillati</taxon>
        <taxon>Mycoplasmatota</taxon>
        <taxon>Mycoplasmoidales</taxon>
        <taxon>Metamycoplasmataceae</taxon>
        <taxon>Mycoplasmopsis</taxon>
    </lineage>
</organism>
<name>A0A449A352_9BACT</name>
<evidence type="ECO:0000256" key="1">
    <source>
        <dbReference type="SAM" id="SignalP"/>
    </source>
</evidence>
<feature type="signal peptide" evidence="1">
    <location>
        <begin position="1"/>
        <end position="21"/>
    </location>
</feature>
<dbReference type="Proteomes" id="UP000290568">
    <property type="component" value="Chromosome"/>
</dbReference>
<reference evidence="2 3" key="1">
    <citation type="submission" date="2019-01" db="EMBL/GenBank/DDBJ databases">
        <authorList>
            <consortium name="Pathogen Informatics"/>
        </authorList>
    </citation>
    <scope>NUCLEOTIDE SEQUENCE [LARGE SCALE GENOMIC DNA]</scope>
    <source>
        <strain evidence="2 3">NCTC10183</strain>
    </source>
</reference>
<sequence length="40" mass="4419">MKHKLGFKSLILGAFATSLLALNSFNISSQSNLEYKKGNF</sequence>
<proteinExistence type="predicted"/>
<dbReference type="EMBL" id="LR214950">
    <property type="protein sequence ID" value="VEU58667.1"/>
    <property type="molecule type" value="Genomic_DNA"/>
</dbReference>
<evidence type="ECO:0000313" key="2">
    <source>
        <dbReference type="EMBL" id="VEU58667.1"/>
    </source>
</evidence>